<dbReference type="Proteomes" id="UP000199093">
    <property type="component" value="Unassembled WGS sequence"/>
</dbReference>
<dbReference type="SUPFAM" id="SSF56925">
    <property type="entry name" value="OMPA-like"/>
    <property type="match status" value="1"/>
</dbReference>
<dbReference type="InterPro" id="IPR011250">
    <property type="entry name" value="OMP/PagP_B-barrel"/>
</dbReference>
<keyword evidence="5" id="KW-1185">Reference proteome</keyword>
<dbReference type="STRING" id="555512.SAMN04487993_102327"/>
<dbReference type="Pfam" id="PF13505">
    <property type="entry name" value="OMP_b-brl"/>
    <property type="match status" value="1"/>
</dbReference>
<evidence type="ECO:0000256" key="1">
    <source>
        <dbReference type="ARBA" id="ARBA00022729"/>
    </source>
</evidence>
<sequence>MKFSHIALPALLIGGFAAPALAGNLEATPVEPVIATPAPVPAAPLGRDWTGPSAGIQLGYGGFNTDESSEEYEEKGVYGARLNYDHDFGSWVGGAGMQYDRTDADLGNAGDLDGIFRLGARAGYDAGNTLIYGTGGYAKAFTDGGTLDAGDSDGYYVGLGTETFVSDNWTLGTELTYNEFKDFDDSDLELDATQLNVSLNYRF</sequence>
<reference evidence="4 5" key="1">
    <citation type="submission" date="2016-10" db="EMBL/GenBank/DDBJ databases">
        <authorList>
            <person name="de Groot N.N."/>
        </authorList>
    </citation>
    <scope>NUCLEOTIDE SEQUENCE [LARGE SCALE GENOMIC DNA]</scope>
    <source>
        <strain evidence="4 5">DSM 26424</strain>
    </source>
</reference>
<feature type="chain" id="PRO_5011472514" evidence="2">
    <location>
        <begin position="23"/>
        <end position="203"/>
    </location>
</feature>
<accession>A0A1G8S740</accession>
<feature type="signal peptide" evidence="2">
    <location>
        <begin position="1"/>
        <end position="22"/>
    </location>
</feature>
<dbReference type="InterPro" id="IPR023614">
    <property type="entry name" value="Porin_dom_sf"/>
</dbReference>
<dbReference type="InterPro" id="IPR027385">
    <property type="entry name" value="Beta-barrel_OMP"/>
</dbReference>
<evidence type="ECO:0000256" key="2">
    <source>
        <dbReference type="SAM" id="SignalP"/>
    </source>
</evidence>
<dbReference type="EMBL" id="FNEJ01000023">
    <property type="protein sequence ID" value="SDJ24993.1"/>
    <property type="molecule type" value="Genomic_DNA"/>
</dbReference>
<evidence type="ECO:0000259" key="3">
    <source>
        <dbReference type="Pfam" id="PF13505"/>
    </source>
</evidence>
<dbReference type="AlphaFoldDB" id="A0A1G8S740"/>
<evidence type="ECO:0000313" key="5">
    <source>
        <dbReference type="Proteomes" id="UP000199093"/>
    </source>
</evidence>
<proteinExistence type="predicted"/>
<keyword evidence="1 2" id="KW-0732">Signal</keyword>
<organism evidence="4 5">
    <name type="scientific">Salipiger marinus</name>
    <dbReference type="NCBI Taxonomy" id="555512"/>
    <lineage>
        <taxon>Bacteria</taxon>
        <taxon>Pseudomonadati</taxon>
        <taxon>Pseudomonadota</taxon>
        <taxon>Alphaproteobacteria</taxon>
        <taxon>Rhodobacterales</taxon>
        <taxon>Roseobacteraceae</taxon>
        <taxon>Salipiger</taxon>
    </lineage>
</organism>
<dbReference type="Gene3D" id="2.40.160.10">
    <property type="entry name" value="Porin"/>
    <property type="match status" value="1"/>
</dbReference>
<evidence type="ECO:0000313" key="4">
    <source>
        <dbReference type="EMBL" id="SDJ24993.1"/>
    </source>
</evidence>
<gene>
    <name evidence="4" type="ORF">SAMN04487993_102327</name>
</gene>
<protein>
    <submittedName>
        <fullName evidence="4">Opacity protein</fullName>
    </submittedName>
</protein>
<feature type="domain" description="Outer membrane protein beta-barrel" evidence="3">
    <location>
        <begin position="32"/>
        <end position="203"/>
    </location>
</feature>
<name>A0A1G8S740_9RHOB</name>
<dbReference type="RefSeq" id="WP_165616889.1">
    <property type="nucleotide sequence ID" value="NZ_FNEJ01000023.1"/>
</dbReference>